<proteinExistence type="predicted"/>
<dbReference type="Pfam" id="PF21686">
    <property type="entry name" value="LigD_Prim-Pol"/>
    <property type="match status" value="1"/>
</dbReference>
<dbReference type="PANTHER" id="PTHR42705">
    <property type="entry name" value="BIFUNCTIONAL NON-HOMOLOGOUS END JOINING PROTEIN LIGD"/>
    <property type="match status" value="1"/>
</dbReference>
<evidence type="ECO:0000256" key="1">
    <source>
        <dbReference type="SAM" id="MobiDB-lite"/>
    </source>
</evidence>
<comment type="caution">
    <text evidence="3">The sequence shown here is derived from an EMBL/GenBank/DDBJ whole genome shotgun (WGS) entry which is preliminary data.</text>
</comment>
<evidence type="ECO:0000259" key="2">
    <source>
        <dbReference type="Pfam" id="PF21686"/>
    </source>
</evidence>
<accession>A0A7X3LX46</accession>
<dbReference type="AlphaFoldDB" id="A0A7X3LX46"/>
<dbReference type="InterPro" id="IPR014145">
    <property type="entry name" value="LigD_pol_dom"/>
</dbReference>
<dbReference type="InterPro" id="IPR052171">
    <property type="entry name" value="NHEJ_LigD"/>
</dbReference>
<dbReference type="EMBL" id="WUMV01000008">
    <property type="protein sequence ID" value="MXN66682.1"/>
    <property type="molecule type" value="Genomic_DNA"/>
</dbReference>
<dbReference type="Proteomes" id="UP000433101">
    <property type="component" value="Unassembled WGS sequence"/>
</dbReference>
<feature type="domain" description="DNA ligase D polymerase" evidence="2">
    <location>
        <begin position="59"/>
        <end position="311"/>
    </location>
</feature>
<organism evidence="3 4">
    <name type="scientific">Stappia sediminis</name>
    <dbReference type="NCBI Taxonomy" id="2692190"/>
    <lineage>
        <taxon>Bacteria</taxon>
        <taxon>Pseudomonadati</taxon>
        <taxon>Pseudomonadota</taxon>
        <taxon>Alphaproteobacteria</taxon>
        <taxon>Hyphomicrobiales</taxon>
        <taxon>Stappiaceae</taxon>
        <taxon>Stappia</taxon>
    </lineage>
</organism>
<keyword evidence="4" id="KW-1185">Reference proteome</keyword>
<dbReference type="GO" id="GO:0016874">
    <property type="term" value="F:ligase activity"/>
    <property type="evidence" value="ECO:0007669"/>
    <property type="project" value="UniProtKB-KW"/>
</dbReference>
<evidence type="ECO:0000313" key="3">
    <source>
        <dbReference type="EMBL" id="MXN66682.1"/>
    </source>
</evidence>
<evidence type="ECO:0000313" key="4">
    <source>
        <dbReference type="Proteomes" id="UP000433101"/>
    </source>
</evidence>
<name>A0A7X3LX46_9HYPH</name>
<feature type="region of interest" description="Disordered" evidence="1">
    <location>
        <begin position="1"/>
        <end position="23"/>
    </location>
</feature>
<dbReference type="CDD" id="cd04861">
    <property type="entry name" value="LigD_Pol_like"/>
    <property type="match status" value="1"/>
</dbReference>
<protein>
    <submittedName>
        <fullName evidence="3">ATP-dependent DNA ligase</fullName>
    </submittedName>
</protein>
<sequence length="326" mass="35999">MDGSRQAAPPPLSGIAEGQGGRRCGQGETILTAKAYELDGHSVEVSNPDKVLFPEDGITKSGLADYYARIAKIALPHYRDRPLTMQRFPDGIAEDGFFQKHAPEYFPDWIDRAEIAKEDGTVRHVLAHSAAALVYLADQGCITPHLGVARADRPERPDRLVFDLDPPDDDFSRVQEVAGAIRDRLDAGKITSFVQTTGSRGLHIVVALRRTAGFDPLRRFMRGFAESVARALPDLATTQQRKAQRGDRVLIDTFRTAYGQTFVAPYAVRARPGAPVATPVEWDEALSADMSPRKYNLKTIFRRLGQTEDPWHDIDDHAVDARSLAG</sequence>
<dbReference type="PANTHER" id="PTHR42705:SF2">
    <property type="entry name" value="BIFUNCTIONAL NON-HOMOLOGOUS END JOINING PROTEIN LIGD"/>
    <property type="match status" value="1"/>
</dbReference>
<dbReference type="Gene3D" id="3.90.920.10">
    <property type="entry name" value="DNA primase, PRIM domain"/>
    <property type="match status" value="1"/>
</dbReference>
<gene>
    <name evidence="3" type="ORF">GR183_17335</name>
</gene>
<reference evidence="3 4" key="1">
    <citation type="submission" date="2019-12" db="EMBL/GenBank/DDBJ databases">
        <authorList>
            <person name="Li M."/>
        </authorList>
    </citation>
    <scope>NUCLEOTIDE SEQUENCE [LARGE SCALE GENOMIC DNA]</scope>
    <source>
        <strain evidence="3 4">GBMRC 2046</strain>
    </source>
</reference>
<keyword evidence="3" id="KW-0436">Ligase</keyword>
<dbReference type="NCBIfam" id="TIGR02778">
    <property type="entry name" value="ligD_pol"/>
    <property type="match status" value="1"/>
</dbReference>